<keyword evidence="2" id="KW-1185">Reference proteome</keyword>
<dbReference type="EMBL" id="JASCZI010000014">
    <property type="protein sequence ID" value="MED6106686.1"/>
    <property type="molecule type" value="Genomic_DNA"/>
</dbReference>
<evidence type="ECO:0000313" key="2">
    <source>
        <dbReference type="Proteomes" id="UP001341840"/>
    </source>
</evidence>
<dbReference type="Proteomes" id="UP001341840">
    <property type="component" value="Unassembled WGS sequence"/>
</dbReference>
<proteinExistence type="predicted"/>
<name>A0ABU6Q4F2_9FABA</name>
<organism evidence="1 2">
    <name type="scientific">Stylosanthes scabra</name>
    <dbReference type="NCBI Taxonomy" id="79078"/>
    <lineage>
        <taxon>Eukaryota</taxon>
        <taxon>Viridiplantae</taxon>
        <taxon>Streptophyta</taxon>
        <taxon>Embryophyta</taxon>
        <taxon>Tracheophyta</taxon>
        <taxon>Spermatophyta</taxon>
        <taxon>Magnoliopsida</taxon>
        <taxon>eudicotyledons</taxon>
        <taxon>Gunneridae</taxon>
        <taxon>Pentapetalae</taxon>
        <taxon>rosids</taxon>
        <taxon>fabids</taxon>
        <taxon>Fabales</taxon>
        <taxon>Fabaceae</taxon>
        <taxon>Papilionoideae</taxon>
        <taxon>50 kb inversion clade</taxon>
        <taxon>dalbergioids sensu lato</taxon>
        <taxon>Dalbergieae</taxon>
        <taxon>Pterocarpus clade</taxon>
        <taxon>Stylosanthes</taxon>
    </lineage>
</organism>
<gene>
    <name evidence="1" type="ORF">PIB30_006630</name>
</gene>
<accession>A0ABU6Q4F2</accession>
<reference evidence="1 2" key="1">
    <citation type="journal article" date="2023" name="Plants (Basel)">
        <title>Bridging the Gap: Combining Genomics and Transcriptomics Approaches to Understand Stylosanthes scabra, an Orphan Legume from the Brazilian Caatinga.</title>
        <authorList>
            <person name="Ferreira-Neto J.R.C."/>
            <person name="da Silva M.D."/>
            <person name="Binneck E."/>
            <person name="de Melo N.F."/>
            <person name="da Silva R.H."/>
            <person name="de Melo A.L.T.M."/>
            <person name="Pandolfi V."/>
            <person name="Bustamante F.O."/>
            <person name="Brasileiro-Vidal A.C."/>
            <person name="Benko-Iseppon A.M."/>
        </authorList>
    </citation>
    <scope>NUCLEOTIDE SEQUENCE [LARGE SCALE GENOMIC DNA]</scope>
    <source>
        <tissue evidence="1">Leaves</tissue>
    </source>
</reference>
<sequence>MVIVLQDIQKNKTHCVLFGELIDHLAPLMVEEGGAFQHDKLRQWRSSGNYGGGTWIEVPGGRSGGALSLEALLRVIRV</sequence>
<evidence type="ECO:0000313" key="1">
    <source>
        <dbReference type="EMBL" id="MED6106686.1"/>
    </source>
</evidence>
<comment type="caution">
    <text evidence="1">The sequence shown here is derived from an EMBL/GenBank/DDBJ whole genome shotgun (WGS) entry which is preliminary data.</text>
</comment>
<protein>
    <submittedName>
        <fullName evidence="1">Uncharacterized protein</fullName>
    </submittedName>
</protein>